<keyword evidence="1" id="KW-0732">Signal</keyword>
<comment type="caution">
    <text evidence="2">The sequence shown here is derived from an EMBL/GenBank/DDBJ whole genome shotgun (WGS) entry which is preliminary data.</text>
</comment>
<feature type="chain" id="PRO_5045943078" evidence="1">
    <location>
        <begin position="39"/>
        <end position="283"/>
    </location>
</feature>
<organism evidence="2 3">
    <name type="scientific">Promicromonospora umidemergens</name>
    <dbReference type="NCBI Taxonomy" id="629679"/>
    <lineage>
        <taxon>Bacteria</taxon>
        <taxon>Bacillati</taxon>
        <taxon>Actinomycetota</taxon>
        <taxon>Actinomycetes</taxon>
        <taxon>Micrococcales</taxon>
        <taxon>Promicromonosporaceae</taxon>
        <taxon>Promicromonospora</taxon>
    </lineage>
</organism>
<evidence type="ECO:0000313" key="2">
    <source>
        <dbReference type="EMBL" id="GAA4713252.1"/>
    </source>
</evidence>
<proteinExistence type="predicted"/>
<evidence type="ECO:0000313" key="3">
    <source>
        <dbReference type="Proteomes" id="UP001500843"/>
    </source>
</evidence>
<keyword evidence="3" id="KW-1185">Reference proteome</keyword>
<dbReference type="InterPro" id="IPR006311">
    <property type="entry name" value="TAT_signal"/>
</dbReference>
<dbReference type="Proteomes" id="UP001500843">
    <property type="component" value="Unassembled WGS sequence"/>
</dbReference>
<dbReference type="PROSITE" id="PS51318">
    <property type="entry name" value="TAT"/>
    <property type="match status" value="1"/>
</dbReference>
<protein>
    <submittedName>
        <fullName evidence="2">Uncharacterized protein</fullName>
    </submittedName>
</protein>
<sequence length="283" mass="30859">MSLHSTSRTSILRRGLVALAAAATMLAGGLVAAPAAQAGPVVDTSERDGTVITTRMNGKGTTIRGDVETDEIYPVRVQYWVDLDWTGGDLQAFEGEITLQRAGAKQVRRYPVTLDADGDRTKRIALPGTVTPGSYRVGIEFTAAVERPGGRLVQHSVDVNNGKTVPVQRQTKIEATIKNPTATDGRDSRITGRVRMLNISRDGDLTWGTFRSGTVILSYDPDGPWEDGERDVFVRKLTIGPKGWFSTVVPARDRWWYITYPGGVQWADDKSWLPQGDHSGCGC</sequence>
<accession>A0ABP8XRX3</accession>
<dbReference type="RefSeq" id="WP_253874004.1">
    <property type="nucleotide sequence ID" value="NZ_BAABHM010000017.1"/>
</dbReference>
<name>A0ABP8XRX3_9MICO</name>
<gene>
    <name evidence="2" type="ORF">GCM10023198_40320</name>
</gene>
<evidence type="ECO:0000256" key="1">
    <source>
        <dbReference type="SAM" id="SignalP"/>
    </source>
</evidence>
<dbReference type="EMBL" id="BAABHM010000017">
    <property type="protein sequence ID" value="GAA4713252.1"/>
    <property type="molecule type" value="Genomic_DNA"/>
</dbReference>
<feature type="signal peptide" evidence="1">
    <location>
        <begin position="1"/>
        <end position="38"/>
    </location>
</feature>
<reference evidence="3" key="1">
    <citation type="journal article" date="2019" name="Int. J. Syst. Evol. Microbiol.">
        <title>The Global Catalogue of Microorganisms (GCM) 10K type strain sequencing project: providing services to taxonomists for standard genome sequencing and annotation.</title>
        <authorList>
            <consortium name="The Broad Institute Genomics Platform"/>
            <consortium name="The Broad Institute Genome Sequencing Center for Infectious Disease"/>
            <person name="Wu L."/>
            <person name="Ma J."/>
        </authorList>
    </citation>
    <scope>NUCLEOTIDE SEQUENCE [LARGE SCALE GENOMIC DNA]</scope>
    <source>
        <strain evidence="3">JCM 17975</strain>
    </source>
</reference>